<reference evidence="10 11" key="1">
    <citation type="submission" date="2024-02" db="EMBL/GenBank/DDBJ databases">
        <title>Lysinimicrobium sediminis NBRC 112286.</title>
        <authorList>
            <person name="Ichikawa N."/>
            <person name="Katano-Makiyama Y."/>
            <person name="Hidaka K."/>
        </authorList>
    </citation>
    <scope>NUCLEOTIDE SEQUENCE [LARGE SCALE GENOMIC DNA]</scope>
    <source>
        <strain evidence="10 11">NBRC 112286</strain>
    </source>
</reference>
<dbReference type="Pfam" id="PF02601">
    <property type="entry name" value="Exonuc_VII_L"/>
    <property type="match status" value="2"/>
</dbReference>
<keyword evidence="4 5" id="KW-0269">Exonuclease</keyword>
<evidence type="ECO:0000259" key="9">
    <source>
        <dbReference type="Pfam" id="PF13742"/>
    </source>
</evidence>
<feature type="domain" description="Exonuclease VII large subunit C-terminal" evidence="8">
    <location>
        <begin position="147"/>
        <end position="338"/>
    </location>
</feature>
<name>A0ABP9WGE7_9MICO</name>
<evidence type="ECO:0000313" key="11">
    <source>
        <dbReference type="Proteomes" id="UP001426770"/>
    </source>
</evidence>
<feature type="domain" description="OB-fold nucleic acid binding" evidence="9">
    <location>
        <begin position="32"/>
        <end position="123"/>
    </location>
</feature>
<feature type="domain" description="Exonuclease VII large subunit C-terminal" evidence="8">
    <location>
        <begin position="339"/>
        <end position="416"/>
    </location>
</feature>
<evidence type="ECO:0000256" key="7">
    <source>
        <dbReference type="SAM" id="MobiDB-lite"/>
    </source>
</evidence>
<comment type="catalytic activity">
    <reaction evidence="5 6">
        <text>Exonucleolytic cleavage in either 5'- to 3'- or 3'- to 5'-direction to yield nucleoside 5'-phosphates.</text>
        <dbReference type="EC" id="3.1.11.6"/>
    </reaction>
</comment>
<comment type="subunit">
    <text evidence="5">Heterooligomer composed of large and small subunits.</text>
</comment>
<keyword evidence="1 5" id="KW-0963">Cytoplasm</keyword>
<evidence type="ECO:0000256" key="1">
    <source>
        <dbReference type="ARBA" id="ARBA00022490"/>
    </source>
</evidence>
<dbReference type="RefSeq" id="WP_286213953.1">
    <property type="nucleotide sequence ID" value="NZ_AP027736.1"/>
</dbReference>
<keyword evidence="11" id="KW-1185">Reference proteome</keyword>
<dbReference type="NCBIfam" id="TIGR00237">
    <property type="entry name" value="xseA"/>
    <property type="match status" value="1"/>
</dbReference>
<dbReference type="InterPro" id="IPR020579">
    <property type="entry name" value="Exonuc_VII_lsu_C"/>
</dbReference>
<comment type="caution">
    <text evidence="10">The sequence shown here is derived from an EMBL/GenBank/DDBJ whole genome shotgun (WGS) entry which is preliminary data.</text>
</comment>
<evidence type="ECO:0000259" key="8">
    <source>
        <dbReference type="Pfam" id="PF02601"/>
    </source>
</evidence>
<keyword evidence="3 5" id="KW-0378">Hydrolase</keyword>
<protein>
    <recommendedName>
        <fullName evidence="5">Exodeoxyribonuclease 7 large subunit</fullName>
        <ecNumber evidence="5">3.1.11.6</ecNumber>
    </recommendedName>
    <alternativeName>
        <fullName evidence="5">Exodeoxyribonuclease VII large subunit</fullName>
        <shortName evidence="5">Exonuclease VII large subunit</shortName>
    </alternativeName>
</protein>
<keyword evidence="2 5" id="KW-0540">Nuclease</keyword>
<dbReference type="EC" id="3.1.11.6" evidence="5"/>
<proteinExistence type="inferred from homology"/>
<dbReference type="EMBL" id="BAABRR010000002">
    <property type="protein sequence ID" value="GAA5518068.1"/>
    <property type="molecule type" value="Genomic_DNA"/>
</dbReference>
<evidence type="ECO:0000313" key="10">
    <source>
        <dbReference type="EMBL" id="GAA5518068.1"/>
    </source>
</evidence>
<evidence type="ECO:0000256" key="5">
    <source>
        <dbReference type="HAMAP-Rule" id="MF_00378"/>
    </source>
</evidence>
<dbReference type="CDD" id="cd04489">
    <property type="entry name" value="ExoVII_LU_OBF"/>
    <property type="match status" value="1"/>
</dbReference>
<accession>A0ABP9WGE7</accession>
<dbReference type="InterPro" id="IPR003753">
    <property type="entry name" value="Exonuc_VII_L"/>
</dbReference>
<evidence type="ECO:0000256" key="4">
    <source>
        <dbReference type="ARBA" id="ARBA00022839"/>
    </source>
</evidence>
<dbReference type="Pfam" id="PF13742">
    <property type="entry name" value="tRNA_anti_2"/>
    <property type="match status" value="1"/>
</dbReference>
<evidence type="ECO:0000256" key="2">
    <source>
        <dbReference type="ARBA" id="ARBA00022722"/>
    </source>
</evidence>
<comment type="subcellular location">
    <subcellularLocation>
        <location evidence="5 6">Cytoplasm</location>
    </subcellularLocation>
</comment>
<dbReference type="InterPro" id="IPR025824">
    <property type="entry name" value="OB-fold_nuc-bd_dom"/>
</dbReference>
<gene>
    <name evidence="5 10" type="primary">xseA</name>
    <name evidence="10" type="ORF">Lsed01_00485</name>
</gene>
<evidence type="ECO:0000256" key="3">
    <source>
        <dbReference type="ARBA" id="ARBA00022801"/>
    </source>
</evidence>
<feature type="region of interest" description="Disordered" evidence="7">
    <location>
        <begin position="1"/>
        <end position="33"/>
    </location>
</feature>
<comment type="function">
    <text evidence="5">Bidirectionally degrades single-stranded DNA into large acid-insoluble oligonucleotides, which are then degraded further into small acid-soluble oligonucleotides.</text>
</comment>
<dbReference type="PANTHER" id="PTHR30008:SF0">
    <property type="entry name" value="EXODEOXYRIBONUCLEASE 7 LARGE SUBUNIT"/>
    <property type="match status" value="1"/>
</dbReference>
<sequence>MTEPTTPPQDNEPAPHTLPATAAETTPERPWPVRHLSPKIGEFVSRLPPVWVEGQVLNVKRWRHLVFLTLRDTDENMSLSATLPASAADALGTALTDGTRVVIQAKPEWWTRSGTLQLAGRDVRQVGLGDLLARLEALKEALAREGLFDADRKVALPFIPRTVGLVCATQGDAEHDVVENASRRWPGVTFEIRRVTVQGPRAVPETVAAIRELDALPEIDVIVVARGGGSFEDLLPFSDESLVRAAAACATPLVSAIGHEKDSPLLDLVADYRASTPTDAGKRIVPDAAAERAGLSRARSSLAGAMIRTARREAAALEALRARPVLARPEAMLAPFATALSLATAASHRAMHATLAQARSETATLAATLRALSPQSTLERGFAVVRTPDGTVVSDATSITKGDILRIRLARGEIEAVARGRAPKRA</sequence>
<organism evidence="10 11">
    <name type="scientific">Demequina sediminis</name>
    <dbReference type="NCBI Taxonomy" id="1930058"/>
    <lineage>
        <taxon>Bacteria</taxon>
        <taxon>Bacillati</taxon>
        <taxon>Actinomycetota</taxon>
        <taxon>Actinomycetes</taxon>
        <taxon>Micrococcales</taxon>
        <taxon>Demequinaceae</taxon>
        <taxon>Demequina</taxon>
    </lineage>
</organism>
<dbReference type="Proteomes" id="UP001426770">
    <property type="component" value="Unassembled WGS sequence"/>
</dbReference>
<dbReference type="HAMAP" id="MF_00378">
    <property type="entry name" value="Exonuc_7_L"/>
    <property type="match status" value="1"/>
</dbReference>
<dbReference type="PANTHER" id="PTHR30008">
    <property type="entry name" value="EXODEOXYRIBONUCLEASE 7 LARGE SUBUNIT"/>
    <property type="match status" value="1"/>
</dbReference>
<feature type="compositionally biased region" description="Low complexity" evidence="7">
    <location>
        <begin position="12"/>
        <end position="25"/>
    </location>
</feature>
<evidence type="ECO:0000256" key="6">
    <source>
        <dbReference type="RuleBase" id="RU004355"/>
    </source>
</evidence>
<comment type="similarity">
    <text evidence="5 6">Belongs to the XseA family.</text>
</comment>